<dbReference type="EMBL" id="JAADYS010001848">
    <property type="protein sequence ID" value="KAF4460842.1"/>
    <property type="molecule type" value="Genomic_DNA"/>
</dbReference>
<dbReference type="Proteomes" id="UP000554235">
    <property type="component" value="Unassembled WGS sequence"/>
</dbReference>
<evidence type="ECO:0000313" key="1">
    <source>
        <dbReference type="EMBL" id="KAF4460842.1"/>
    </source>
</evidence>
<organism evidence="1 2">
    <name type="scientific">Fusarium albosuccineum</name>
    <dbReference type="NCBI Taxonomy" id="1237068"/>
    <lineage>
        <taxon>Eukaryota</taxon>
        <taxon>Fungi</taxon>
        <taxon>Dikarya</taxon>
        <taxon>Ascomycota</taxon>
        <taxon>Pezizomycotina</taxon>
        <taxon>Sordariomycetes</taxon>
        <taxon>Hypocreomycetidae</taxon>
        <taxon>Hypocreales</taxon>
        <taxon>Nectriaceae</taxon>
        <taxon>Fusarium</taxon>
        <taxon>Fusarium decemcellulare species complex</taxon>
    </lineage>
</organism>
<name>A0A8H4L397_9HYPO</name>
<accession>A0A8H4L397</accession>
<comment type="caution">
    <text evidence="1">The sequence shown here is derived from an EMBL/GenBank/DDBJ whole genome shotgun (WGS) entry which is preliminary data.</text>
</comment>
<proteinExistence type="predicted"/>
<evidence type="ECO:0000313" key="2">
    <source>
        <dbReference type="Proteomes" id="UP000554235"/>
    </source>
</evidence>
<keyword evidence="2" id="KW-1185">Reference proteome</keyword>
<reference evidence="1 2" key="1">
    <citation type="submission" date="2020-01" db="EMBL/GenBank/DDBJ databases">
        <title>Identification and distribution of gene clusters putatively required for synthesis of sphingolipid metabolism inhibitors in phylogenetically diverse species of the filamentous fungus Fusarium.</title>
        <authorList>
            <person name="Kim H.-S."/>
            <person name="Busman M."/>
            <person name="Brown D.W."/>
            <person name="Divon H."/>
            <person name="Uhlig S."/>
            <person name="Proctor R.H."/>
        </authorList>
    </citation>
    <scope>NUCLEOTIDE SEQUENCE [LARGE SCALE GENOMIC DNA]</scope>
    <source>
        <strain evidence="1 2">NRRL 20459</strain>
    </source>
</reference>
<gene>
    <name evidence="1" type="ORF">FALBO_12380</name>
</gene>
<protein>
    <submittedName>
        <fullName evidence="1">Uncharacterized protein</fullName>
    </submittedName>
</protein>
<sequence>MTHSISPSGIPLPHVINGDDGTHARCVDGISIIPHPLQDETTHGAAALDDLLYDRPEAQRLGWTDSLTTCCQTFDTSLATGGAALAASSHRGLHRGLHHWILERLVLAHYISQAWQRKWLLLFSRCMIDACVDVLPLPGALEFESMRVSFPPTHMRCGPGTTTSSTLPNTMHSTHLPVSLVEERDFCNPVVSEQPYIPTHITRPWQARIALHVIFLSRNSAPELGRISRKSFFMAVTITARRFMPRTIITRNHNSKLDPGALQLSYSVLPG</sequence>
<dbReference type="AlphaFoldDB" id="A0A8H4L397"/>